<evidence type="ECO:0000256" key="6">
    <source>
        <dbReference type="ARBA" id="ARBA00022777"/>
    </source>
</evidence>
<evidence type="ECO:0000256" key="4">
    <source>
        <dbReference type="ARBA" id="ARBA00022679"/>
    </source>
</evidence>
<comment type="catalytic activity">
    <reaction evidence="9">
        <text>L-seryl-[protein] + ATP = O-phospho-L-seryl-[protein] + ADP + H(+)</text>
        <dbReference type="Rhea" id="RHEA:17989"/>
        <dbReference type="Rhea" id="RHEA-COMP:9863"/>
        <dbReference type="Rhea" id="RHEA-COMP:11604"/>
        <dbReference type="ChEBI" id="CHEBI:15378"/>
        <dbReference type="ChEBI" id="CHEBI:29999"/>
        <dbReference type="ChEBI" id="CHEBI:30616"/>
        <dbReference type="ChEBI" id="CHEBI:83421"/>
        <dbReference type="ChEBI" id="CHEBI:456216"/>
        <dbReference type="EC" id="2.7.11.22"/>
    </reaction>
</comment>
<keyword evidence="6 13" id="KW-0418">Kinase</keyword>
<dbReference type="GO" id="GO:0004693">
    <property type="term" value="F:cyclin-dependent protein serine/threonine kinase activity"/>
    <property type="evidence" value="ECO:0007669"/>
    <property type="project" value="UniProtKB-EC"/>
</dbReference>
<accession>A0A146KC94</accession>
<protein>
    <recommendedName>
        <fullName evidence="2">cyclin-dependent kinase</fullName>
        <ecNumber evidence="2">2.7.11.22</ecNumber>
    </recommendedName>
</protein>
<keyword evidence="7 10" id="KW-0067">ATP-binding</keyword>
<dbReference type="EMBL" id="GDID01003617">
    <property type="protein sequence ID" value="JAP92989.1"/>
    <property type="molecule type" value="Transcribed_RNA"/>
</dbReference>
<gene>
    <name evidence="13" type="ORF">TPC1_14892</name>
</gene>
<evidence type="ECO:0000256" key="9">
    <source>
        <dbReference type="ARBA" id="ARBA00048367"/>
    </source>
</evidence>
<feature type="domain" description="Protein kinase" evidence="12">
    <location>
        <begin position="2"/>
        <end position="284"/>
    </location>
</feature>
<dbReference type="SMART" id="SM00220">
    <property type="entry name" value="S_TKc"/>
    <property type="match status" value="1"/>
</dbReference>
<keyword evidence="3 11" id="KW-0723">Serine/threonine-protein kinase</keyword>
<dbReference type="CDD" id="cd07829">
    <property type="entry name" value="STKc_CDK_like"/>
    <property type="match status" value="1"/>
</dbReference>
<dbReference type="InterPro" id="IPR011009">
    <property type="entry name" value="Kinase-like_dom_sf"/>
</dbReference>
<dbReference type="PROSITE" id="PS00108">
    <property type="entry name" value="PROTEIN_KINASE_ST"/>
    <property type="match status" value="1"/>
</dbReference>
<dbReference type="FunFam" id="3.30.200.20:FF:000375">
    <property type="entry name" value="Cell division related protein kinase 2"/>
    <property type="match status" value="1"/>
</dbReference>
<proteinExistence type="inferred from homology"/>
<dbReference type="GO" id="GO:0005634">
    <property type="term" value="C:nucleus"/>
    <property type="evidence" value="ECO:0007669"/>
    <property type="project" value="TreeGrafter"/>
</dbReference>
<dbReference type="GO" id="GO:0000307">
    <property type="term" value="C:cyclin-dependent protein kinase holoenzyme complex"/>
    <property type="evidence" value="ECO:0007669"/>
    <property type="project" value="TreeGrafter"/>
</dbReference>
<comment type="similarity">
    <text evidence="1">Belongs to the protein kinase superfamily. CMGC Ser/Thr protein kinase family. CDC2/CDKX subfamily.</text>
</comment>
<dbReference type="Gene3D" id="3.30.200.20">
    <property type="entry name" value="Phosphorylase Kinase, domain 1"/>
    <property type="match status" value="1"/>
</dbReference>
<evidence type="ECO:0000256" key="5">
    <source>
        <dbReference type="ARBA" id="ARBA00022741"/>
    </source>
</evidence>
<dbReference type="GO" id="GO:0007165">
    <property type="term" value="P:signal transduction"/>
    <property type="evidence" value="ECO:0007669"/>
    <property type="project" value="TreeGrafter"/>
</dbReference>
<sequence>GYMQLDKLGEGTYGEVYKVQDLKTGEFLAMKKIILDNPEEGIPGTALREISLLRELNHENVVKLKKVLHQFDRLYMMFEFCDSDLRKFMNKYDLDQHLVKDFTVQMIRSTFYLHSNRVMHRDLKPQNILVRFIQKQFVLKIADFGLARSFQCPIKSYTHEIITLWYRPPEVLMGCKLYSTEVDVWSIGCILAEMLNQRPLFQGRSEIEMLFEIFEKLGTPDDDSWPGVTKLKDFSCQFPKFRTKKIVEFVQIKEEWQEKLLKGMLELNPDKRMNLGEAMKVMGM</sequence>
<keyword evidence="5 10" id="KW-0547">Nucleotide-binding</keyword>
<dbReference type="InterPro" id="IPR050108">
    <property type="entry name" value="CDK"/>
</dbReference>
<feature type="non-terminal residue" evidence="13">
    <location>
        <position position="1"/>
    </location>
</feature>
<name>A0A146KC94_9EUKA</name>
<evidence type="ECO:0000256" key="3">
    <source>
        <dbReference type="ARBA" id="ARBA00022527"/>
    </source>
</evidence>
<evidence type="ECO:0000256" key="7">
    <source>
        <dbReference type="ARBA" id="ARBA00022840"/>
    </source>
</evidence>
<dbReference type="Gene3D" id="1.10.510.10">
    <property type="entry name" value="Transferase(Phosphotransferase) domain 1"/>
    <property type="match status" value="1"/>
</dbReference>
<evidence type="ECO:0000256" key="11">
    <source>
        <dbReference type="RuleBase" id="RU000304"/>
    </source>
</evidence>
<evidence type="ECO:0000256" key="1">
    <source>
        <dbReference type="ARBA" id="ARBA00006485"/>
    </source>
</evidence>
<dbReference type="GO" id="GO:0005524">
    <property type="term" value="F:ATP binding"/>
    <property type="evidence" value="ECO:0007669"/>
    <property type="project" value="UniProtKB-UniRule"/>
</dbReference>
<dbReference type="PANTHER" id="PTHR24056:SF254">
    <property type="entry name" value="CYCLIN-DEPENDENT KINASE 2"/>
    <property type="match status" value="1"/>
</dbReference>
<dbReference type="GO" id="GO:0000082">
    <property type="term" value="P:G1/S transition of mitotic cell cycle"/>
    <property type="evidence" value="ECO:0007669"/>
    <property type="project" value="TreeGrafter"/>
</dbReference>
<dbReference type="GO" id="GO:0010468">
    <property type="term" value="P:regulation of gene expression"/>
    <property type="evidence" value="ECO:0007669"/>
    <property type="project" value="TreeGrafter"/>
</dbReference>
<dbReference type="EC" id="2.7.11.22" evidence="2"/>
<evidence type="ECO:0000313" key="13">
    <source>
        <dbReference type="EMBL" id="JAP92989.1"/>
    </source>
</evidence>
<dbReference type="GO" id="GO:0005737">
    <property type="term" value="C:cytoplasm"/>
    <property type="evidence" value="ECO:0007669"/>
    <property type="project" value="TreeGrafter"/>
</dbReference>
<dbReference type="Pfam" id="PF00069">
    <property type="entry name" value="Pkinase"/>
    <property type="match status" value="1"/>
</dbReference>
<evidence type="ECO:0000256" key="2">
    <source>
        <dbReference type="ARBA" id="ARBA00012425"/>
    </source>
</evidence>
<dbReference type="InterPro" id="IPR000719">
    <property type="entry name" value="Prot_kinase_dom"/>
</dbReference>
<evidence type="ECO:0000256" key="8">
    <source>
        <dbReference type="ARBA" id="ARBA00047811"/>
    </source>
</evidence>
<dbReference type="FunFam" id="1.10.510.10:FF:000611">
    <property type="entry name" value="CMGC family protein kinase"/>
    <property type="match status" value="1"/>
</dbReference>
<organism evidence="13">
    <name type="scientific">Trepomonas sp. PC1</name>
    <dbReference type="NCBI Taxonomy" id="1076344"/>
    <lineage>
        <taxon>Eukaryota</taxon>
        <taxon>Metamonada</taxon>
        <taxon>Diplomonadida</taxon>
        <taxon>Hexamitidae</taxon>
        <taxon>Hexamitinae</taxon>
        <taxon>Trepomonas</taxon>
    </lineage>
</organism>
<dbReference type="InterPro" id="IPR008271">
    <property type="entry name" value="Ser/Thr_kinase_AS"/>
</dbReference>
<evidence type="ECO:0000256" key="10">
    <source>
        <dbReference type="PROSITE-ProRule" id="PRU10141"/>
    </source>
</evidence>
<dbReference type="PROSITE" id="PS00107">
    <property type="entry name" value="PROTEIN_KINASE_ATP"/>
    <property type="match status" value="1"/>
</dbReference>
<feature type="binding site" evidence="10">
    <location>
        <position position="31"/>
    </location>
    <ligand>
        <name>ATP</name>
        <dbReference type="ChEBI" id="CHEBI:30616"/>
    </ligand>
</feature>
<dbReference type="GO" id="GO:0030332">
    <property type="term" value="F:cyclin binding"/>
    <property type="evidence" value="ECO:0007669"/>
    <property type="project" value="TreeGrafter"/>
</dbReference>
<dbReference type="GO" id="GO:0010389">
    <property type="term" value="P:regulation of G2/M transition of mitotic cell cycle"/>
    <property type="evidence" value="ECO:0007669"/>
    <property type="project" value="TreeGrafter"/>
</dbReference>
<dbReference type="PROSITE" id="PS50011">
    <property type="entry name" value="PROTEIN_KINASE_DOM"/>
    <property type="match status" value="1"/>
</dbReference>
<comment type="catalytic activity">
    <reaction evidence="8">
        <text>L-threonyl-[protein] + ATP = O-phospho-L-threonyl-[protein] + ADP + H(+)</text>
        <dbReference type="Rhea" id="RHEA:46608"/>
        <dbReference type="Rhea" id="RHEA-COMP:11060"/>
        <dbReference type="Rhea" id="RHEA-COMP:11605"/>
        <dbReference type="ChEBI" id="CHEBI:15378"/>
        <dbReference type="ChEBI" id="CHEBI:30013"/>
        <dbReference type="ChEBI" id="CHEBI:30616"/>
        <dbReference type="ChEBI" id="CHEBI:61977"/>
        <dbReference type="ChEBI" id="CHEBI:456216"/>
        <dbReference type="EC" id="2.7.11.22"/>
    </reaction>
</comment>
<dbReference type="SUPFAM" id="SSF56112">
    <property type="entry name" value="Protein kinase-like (PK-like)"/>
    <property type="match status" value="1"/>
</dbReference>
<dbReference type="InterPro" id="IPR017441">
    <property type="entry name" value="Protein_kinase_ATP_BS"/>
</dbReference>
<evidence type="ECO:0000259" key="12">
    <source>
        <dbReference type="PROSITE" id="PS50011"/>
    </source>
</evidence>
<dbReference type="PANTHER" id="PTHR24056">
    <property type="entry name" value="CELL DIVISION PROTEIN KINASE"/>
    <property type="match status" value="1"/>
</dbReference>
<keyword evidence="4" id="KW-0808">Transferase</keyword>
<dbReference type="AlphaFoldDB" id="A0A146KC94"/>
<reference evidence="13" key="1">
    <citation type="submission" date="2015-07" db="EMBL/GenBank/DDBJ databases">
        <title>Adaptation to a free-living lifestyle via gene acquisitions in the diplomonad Trepomonas sp. PC1.</title>
        <authorList>
            <person name="Xu F."/>
            <person name="Jerlstrom-Hultqvist J."/>
            <person name="Kolisko M."/>
            <person name="Simpson A.G.B."/>
            <person name="Roger A.J."/>
            <person name="Svard S.G."/>
            <person name="Andersson J.O."/>
        </authorList>
    </citation>
    <scope>NUCLEOTIDE SEQUENCE</scope>
    <source>
        <strain evidence="13">PC1</strain>
    </source>
</reference>